<name>A0A0R1MB49_9LACO</name>
<gene>
    <name evidence="1" type="ORF">FC81_GL000797</name>
</gene>
<dbReference type="EMBL" id="AZEF01000013">
    <property type="protein sequence ID" value="KRL02453.1"/>
    <property type="molecule type" value="Genomic_DNA"/>
</dbReference>
<dbReference type="Gene3D" id="3.60.10.10">
    <property type="entry name" value="Endonuclease/exonuclease/phosphatase"/>
    <property type="match status" value="1"/>
</dbReference>
<protein>
    <submittedName>
        <fullName evidence="1">Endonuclease exonuclease phosphatase family protein</fullName>
    </submittedName>
</protein>
<dbReference type="InterPro" id="IPR036691">
    <property type="entry name" value="Endo/exonu/phosph_ase_sf"/>
</dbReference>
<dbReference type="Proteomes" id="UP000051621">
    <property type="component" value="Unassembled WGS sequence"/>
</dbReference>
<keyword evidence="1" id="KW-0255">Endonuclease</keyword>
<reference evidence="1 2" key="1">
    <citation type="journal article" date="2015" name="Genome Announc.">
        <title>Expanding the biotechnology potential of lactobacilli through comparative genomics of 213 strains and associated genera.</title>
        <authorList>
            <person name="Sun Z."/>
            <person name="Harris H.M."/>
            <person name="McCann A."/>
            <person name="Guo C."/>
            <person name="Argimon S."/>
            <person name="Zhang W."/>
            <person name="Yang X."/>
            <person name="Jeffery I.B."/>
            <person name="Cooney J.C."/>
            <person name="Kagawa T.F."/>
            <person name="Liu W."/>
            <person name="Song Y."/>
            <person name="Salvetti E."/>
            <person name="Wrobel A."/>
            <person name="Rasinkangas P."/>
            <person name="Parkhill J."/>
            <person name="Rea M.C."/>
            <person name="O'Sullivan O."/>
            <person name="Ritari J."/>
            <person name="Douillard F.P."/>
            <person name="Paul Ross R."/>
            <person name="Yang R."/>
            <person name="Briner A.E."/>
            <person name="Felis G.E."/>
            <person name="de Vos W.M."/>
            <person name="Barrangou R."/>
            <person name="Klaenhammer T.R."/>
            <person name="Caufield P.W."/>
            <person name="Cui Y."/>
            <person name="Zhang H."/>
            <person name="O'Toole P.W."/>
        </authorList>
    </citation>
    <scope>NUCLEOTIDE SEQUENCE [LARGE SCALE GENOMIC DNA]</scope>
    <source>
        <strain evidence="1 2">DSM 19910</strain>
    </source>
</reference>
<dbReference type="GO" id="GO:0004527">
    <property type="term" value="F:exonuclease activity"/>
    <property type="evidence" value="ECO:0007669"/>
    <property type="project" value="UniProtKB-KW"/>
</dbReference>
<comment type="caution">
    <text evidence="1">The sequence shown here is derived from an EMBL/GenBank/DDBJ whole genome shotgun (WGS) entry which is preliminary data.</text>
</comment>
<keyword evidence="1" id="KW-0269">Exonuclease</keyword>
<dbReference type="PATRIC" id="fig|1423731.3.peg.817"/>
<sequence>MEAIIDLIISEKITAFCLQDVGQAATGRIVTQSKLQQLHFMAAEKGEDTVRISNFAFLLQRELQKIKISFSWTWVATHVTSKNVTEGLAIFSKVPFTAVRAKLLTEEITYREQQCRKGLAAYLEDGRILANVHFSRQYEQFLLEWNKMTMWLKTIKKNNPLFLMGAFNIDAESNIAGYKKICESFQDTYATALSRGDGLTIRGAVNGWQDNQIGKRTDYILASPAQPIISSRIYFEGDLTPRISSHAGVVIETDDLTYTKSTGKVAQ</sequence>
<dbReference type="SUPFAM" id="SSF56219">
    <property type="entry name" value="DNase I-like"/>
    <property type="match status" value="1"/>
</dbReference>
<dbReference type="STRING" id="1423731.FC81_GL000797"/>
<evidence type="ECO:0000313" key="1">
    <source>
        <dbReference type="EMBL" id="KRL02453.1"/>
    </source>
</evidence>
<evidence type="ECO:0000313" key="2">
    <source>
        <dbReference type="Proteomes" id="UP000051621"/>
    </source>
</evidence>
<organism evidence="1 2">
    <name type="scientific">Liquorilactobacillus capillatus DSM 19910</name>
    <dbReference type="NCBI Taxonomy" id="1423731"/>
    <lineage>
        <taxon>Bacteria</taxon>
        <taxon>Bacillati</taxon>
        <taxon>Bacillota</taxon>
        <taxon>Bacilli</taxon>
        <taxon>Lactobacillales</taxon>
        <taxon>Lactobacillaceae</taxon>
        <taxon>Liquorilactobacillus</taxon>
    </lineage>
</organism>
<proteinExistence type="predicted"/>
<keyword evidence="1" id="KW-0540">Nuclease</keyword>
<dbReference type="GO" id="GO:0004519">
    <property type="term" value="F:endonuclease activity"/>
    <property type="evidence" value="ECO:0007669"/>
    <property type="project" value="UniProtKB-KW"/>
</dbReference>
<keyword evidence="2" id="KW-1185">Reference proteome</keyword>
<dbReference type="AlphaFoldDB" id="A0A0R1MB49"/>
<accession>A0A0R1MB49</accession>
<keyword evidence="1" id="KW-0378">Hydrolase</keyword>